<sequence>MDKPKHTMSKHKFFSKSGDKVTPENLGEAIQQAIEIEIATIPIYLYTYYSINRSPDQDAISGSLAQKLVAKGKTAKEASEIALDLSAEIMVFSNKTGALIMSVAIEEMLHMALSSNLKQALAGRPELVGKSPSVWPACLPGHIPAFDIDRAKLSQDQLMTFLKIESPDPLPDPKMLKAIEYRTIGEFYDMIKTCIDQNDLPFRTFLPQLIEGNGYYNANNIDTVYYDKEHKPHFTNDDGPDSGDLVYIRDKASANKAIDFIVEQGEGSKAPGLNPDGSVNCGAIVPGDFDDPDKKELSHFAKFQEIYCTYKRLNERFVALDIGVNDINQYFVANVAKNPLTKDYPANIAPVSDLLNAVYTYIFVMVEDCYVKSGNTQWETFMFGIHKSMIFILNSICGDIMNLSYTGPDGKEYVVAPTFEDYPFGLLSSPKSQLIDLFNAAVAVYPAISYLGQRIQDLPDAPLHNN</sequence>
<evidence type="ECO:0000313" key="3">
    <source>
        <dbReference type="EMBL" id="KAA5532332.1"/>
    </source>
</evidence>
<dbReference type="InterPro" id="IPR012347">
    <property type="entry name" value="Ferritin-like"/>
</dbReference>
<evidence type="ECO:0000259" key="2">
    <source>
        <dbReference type="Pfam" id="PF12902"/>
    </source>
</evidence>
<dbReference type="AlphaFoldDB" id="A0A5M6CEL5"/>
<dbReference type="InterPro" id="IPR026820">
    <property type="entry name" value="VioB/RebD_dom"/>
</dbReference>
<dbReference type="Gene3D" id="1.20.1260.10">
    <property type="match status" value="1"/>
</dbReference>
<dbReference type="Pfam" id="PF12902">
    <property type="entry name" value="Ferritin-like"/>
    <property type="match status" value="1"/>
</dbReference>
<proteinExistence type="predicted"/>
<feature type="region of interest" description="Disordered" evidence="1">
    <location>
        <begin position="1"/>
        <end position="21"/>
    </location>
</feature>
<accession>A0A5M6CEL5</accession>
<dbReference type="EMBL" id="VWSH01000004">
    <property type="protein sequence ID" value="KAA5532332.1"/>
    <property type="molecule type" value="Genomic_DNA"/>
</dbReference>
<gene>
    <name evidence="3" type="ORF">F0919_16185</name>
</gene>
<reference evidence="3 4" key="1">
    <citation type="submission" date="2019-09" db="EMBL/GenBank/DDBJ databases">
        <title>Genome sequence and assembly of Taibaiella sp.</title>
        <authorList>
            <person name="Chhetri G."/>
        </authorList>
    </citation>
    <scope>NUCLEOTIDE SEQUENCE [LARGE SCALE GENOMIC DNA]</scope>
    <source>
        <strain evidence="3 4">KVB11</strain>
    </source>
</reference>
<keyword evidence="4" id="KW-1185">Reference proteome</keyword>
<dbReference type="Proteomes" id="UP000323632">
    <property type="component" value="Unassembled WGS sequence"/>
</dbReference>
<feature type="domain" description="Iminophenyl-pyruvate dimer synthase" evidence="2">
    <location>
        <begin position="30"/>
        <end position="307"/>
    </location>
</feature>
<comment type="caution">
    <text evidence="3">The sequence shown here is derived from an EMBL/GenBank/DDBJ whole genome shotgun (WGS) entry which is preliminary data.</text>
</comment>
<feature type="compositionally biased region" description="Basic residues" evidence="1">
    <location>
        <begin position="1"/>
        <end position="14"/>
    </location>
</feature>
<dbReference type="PANTHER" id="PTHR34400">
    <property type="match status" value="1"/>
</dbReference>
<dbReference type="PANTHER" id="PTHR34400:SF4">
    <property type="entry name" value="MEMBRANE PROTEIN"/>
    <property type="match status" value="1"/>
</dbReference>
<evidence type="ECO:0000313" key="4">
    <source>
        <dbReference type="Proteomes" id="UP000323632"/>
    </source>
</evidence>
<protein>
    <recommendedName>
        <fullName evidence="2">Iminophenyl-pyruvate dimer synthase domain-containing protein</fullName>
    </recommendedName>
</protein>
<name>A0A5M6CEL5_9BACT</name>
<evidence type="ECO:0000256" key="1">
    <source>
        <dbReference type="SAM" id="MobiDB-lite"/>
    </source>
</evidence>
<organism evidence="3 4">
    <name type="scientific">Taibaiella lutea</name>
    <dbReference type="NCBI Taxonomy" id="2608001"/>
    <lineage>
        <taxon>Bacteria</taxon>
        <taxon>Pseudomonadati</taxon>
        <taxon>Bacteroidota</taxon>
        <taxon>Chitinophagia</taxon>
        <taxon>Chitinophagales</taxon>
        <taxon>Chitinophagaceae</taxon>
        <taxon>Taibaiella</taxon>
    </lineage>
</organism>